<sequence>IPVYRRILSPRIFTKLTGDVLAPLWEKGVRTQDLNCSSINCLKLLEVLCAPHWDVLVRTDNIAMVAYGSCSRYTLTTTPQVVQLIWSRFDESSDRSICFPGILPLLALLPGHAGTQLAPGFL</sequence>
<evidence type="ECO:0000313" key="2">
    <source>
        <dbReference type="Proteomes" id="UP001529510"/>
    </source>
</evidence>
<comment type="caution">
    <text evidence="1">The sequence shown here is derived from an EMBL/GenBank/DDBJ whole genome shotgun (WGS) entry which is preliminary data.</text>
</comment>
<dbReference type="EMBL" id="JAMKFB020000004">
    <property type="protein sequence ID" value="KAL0195211.1"/>
    <property type="molecule type" value="Genomic_DNA"/>
</dbReference>
<name>A0ABD0RBP5_CIRMR</name>
<feature type="non-terminal residue" evidence="1">
    <location>
        <position position="122"/>
    </location>
</feature>
<feature type="non-terminal residue" evidence="1">
    <location>
        <position position="1"/>
    </location>
</feature>
<dbReference type="Proteomes" id="UP001529510">
    <property type="component" value="Unassembled WGS sequence"/>
</dbReference>
<gene>
    <name evidence="1" type="ORF">M9458_008783</name>
</gene>
<accession>A0ABD0RBP5</accession>
<proteinExistence type="predicted"/>
<dbReference type="AlphaFoldDB" id="A0ABD0RBP5"/>
<reference evidence="1 2" key="1">
    <citation type="submission" date="2024-05" db="EMBL/GenBank/DDBJ databases">
        <title>Genome sequencing and assembly of Indian major carp, Cirrhinus mrigala (Hamilton, 1822).</title>
        <authorList>
            <person name="Mohindra V."/>
            <person name="Chowdhury L.M."/>
            <person name="Lal K."/>
            <person name="Jena J.K."/>
        </authorList>
    </citation>
    <scope>NUCLEOTIDE SEQUENCE [LARGE SCALE GENOMIC DNA]</scope>
    <source>
        <strain evidence="1">CM1030</strain>
        <tissue evidence="1">Blood</tissue>
    </source>
</reference>
<evidence type="ECO:0000313" key="1">
    <source>
        <dbReference type="EMBL" id="KAL0195211.1"/>
    </source>
</evidence>
<protein>
    <submittedName>
        <fullName evidence="1">Uncharacterized protein</fullName>
    </submittedName>
</protein>
<organism evidence="1 2">
    <name type="scientific">Cirrhinus mrigala</name>
    <name type="common">Mrigala</name>
    <dbReference type="NCBI Taxonomy" id="683832"/>
    <lineage>
        <taxon>Eukaryota</taxon>
        <taxon>Metazoa</taxon>
        <taxon>Chordata</taxon>
        <taxon>Craniata</taxon>
        <taxon>Vertebrata</taxon>
        <taxon>Euteleostomi</taxon>
        <taxon>Actinopterygii</taxon>
        <taxon>Neopterygii</taxon>
        <taxon>Teleostei</taxon>
        <taxon>Ostariophysi</taxon>
        <taxon>Cypriniformes</taxon>
        <taxon>Cyprinidae</taxon>
        <taxon>Labeoninae</taxon>
        <taxon>Labeonini</taxon>
        <taxon>Cirrhinus</taxon>
    </lineage>
</organism>
<keyword evidence="2" id="KW-1185">Reference proteome</keyword>